<gene>
    <name evidence="1" type="ORF">LCGC14_2725840</name>
</gene>
<protein>
    <submittedName>
        <fullName evidence="1">Uncharacterized protein</fullName>
    </submittedName>
</protein>
<proteinExistence type="predicted"/>
<accession>A0A0F8Z8T5</accession>
<evidence type="ECO:0000313" key="1">
    <source>
        <dbReference type="EMBL" id="KKK90163.1"/>
    </source>
</evidence>
<comment type="caution">
    <text evidence="1">The sequence shown here is derived from an EMBL/GenBank/DDBJ whole genome shotgun (WGS) entry which is preliminary data.</text>
</comment>
<sequence length="278" mass="32089">MVKIKQLCVIDTAIKDLGQVIESLQMQHDHYMKETDGEVGFDYKIIRKDLAWLPWIVYGYKDYRGVLFQWLAGDTIDVDKTQYSVCYIFDDSNWREKRIHGWHVGFINGVSVQLLRAIPNSTSHIPNLGTVPTLYLGILEEMMHSWDNVISKELGINLSKKFGVDWDEGVVHGNSDVQRWVYLGVIRRLKPYLLKLFKEDKNHMEHIILVGGDQYILVPEIKLAYKILDVATLHKLQANGLGNPTPSNREYLKDYVIVPDKQAQAKSIIDIVKKFFSI</sequence>
<reference evidence="1" key="1">
    <citation type="journal article" date="2015" name="Nature">
        <title>Complex archaea that bridge the gap between prokaryotes and eukaryotes.</title>
        <authorList>
            <person name="Spang A."/>
            <person name="Saw J.H."/>
            <person name="Jorgensen S.L."/>
            <person name="Zaremba-Niedzwiedzka K."/>
            <person name="Martijn J."/>
            <person name="Lind A.E."/>
            <person name="van Eijk R."/>
            <person name="Schleper C."/>
            <person name="Guy L."/>
            <person name="Ettema T.J."/>
        </authorList>
    </citation>
    <scope>NUCLEOTIDE SEQUENCE</scope>
</reference>
<dbReference type="AlphaFoldDB" id="A0A0F8Z8T5"/>
<organism evidence="1">
    <name type="scientific">marine sediment metagenome</name>
    <dbReference type="NCBI Taxonomy" id="412755"/>
    <lineage>
        <taxon>unclassified sequences</taxon>
        <taxon>metagenomes</taxon>
        <taxon>ecological metagenomes</taxon>
    </lineage>
</organism>
<dbReference type="EMBL" id="LAZR01049214">
    <property type="protein sequence ID" value="KKK90163.1"/>
    <property type="molecule type" value="Genomic_DNA"/>
</dbReference>
<name>A0A0F8Z8T5_9ZZZZ</name>